<dbReference type="AlphaFoldDB" id="A0AA37H852"/>
<reference evidence="1" key="2">
    <citation type="submission" date="2021-08" db="EMBL/GenBank/DDBJ databases">
        <authorList>
            <person name="Tani A."/>
            <person name="Ola A."/>
            <person name="Ogura Y."/>
            <person name="Katsura K."/>
            <person name="Hayashi T."/>
        </authorList>
    </citation>
    <scope>NUCLEOTIDE SEQUENCE</scope>
    <source>
        <strain evidence="1">JCM 32048</strain>
    </source>
</reference>
<sequence length="251" mass="27050">MRDEVRALAKAGRWSDLAGLADRRRPEIEAAEAEVAWSIAEALVRTDRVPEAIALFSRGLAAPRASADERRAGLLRALPLLPMAEIDRLCAAIPGGDLASIRIDLIRARLSAVLHGEAGQAVAPADLAAFQAYAEAAPDPNQAALVARYAFKRSDLPEALSWFKRAVARGGDAMVAHGLAHTLLRIGLRREAEDVAYAWREPLVNNALLFIDILERDLTRAVPPAIEPERLRRYAEMTAATASGEGAQALA</sequence>
<dbReference type="Proteomes" id="UP001055286">
    <property type="component" value="Unassembled WGS sequence"/>
</dbReference>
<dbReference type="EMBL" id="BPQJ01000004">
    <property type="protein sequence ID" value="GJD61171.1"/>
    <property type="molecule type" value="Genomic_DNA"/>
</dbReference>
<comment type="caution">
    <text evidence="1">The sequence shown here is derived from an EMBL/GenBank/DDBJ whole genome shotgun (WGS) entry which is preliminary data.</text>
</comment>
<keyword evidence="2" id="KW-1185">Reference proteome</keyword>
<proteinExistence type="predicted"/>
<evidence type="ECO:0000313" key="2">
    <source>
        <dbReference type="Proteomes" id="UP001055286"/>
    </source>
</evidence>
<dbReference type="RefSeq" id="WP_099906019.1">
    <property type="nucleotide sequence ID" value="NZ_BPQJ01000004.1"/>
</dbReference>
<organism evidence="1 2">
    <name type="scientific">Methylobacterium frigidaeris</name>
    <dbReference type="NCBI Taxonomy" id="2038277"/>
    <lineage>
        <taxon>Bacteria</taxon>
        <taxon>Pseudomonadati</taxon>
        <taxon>Pseudomonadota</taxon>
        <taxon>Alphaproteobacteria</taxon>
        <taxon>Hyphomicrobiales</taxon>
        <taxon>Methylobacteriaceae</taxon>
        <taxon>Methylobacterium</taxon>
    </lineage>
</organism>
<reference evidence="1" key="1">
    <citation type="journal article" date="2016" name="Front. Microbiol.">
        <title>Genome Sequence of the Piezophilic, Mesophilic Sulfate-Reducing Bacterium Desulfovibrio indicus J2T.</title>
        <authorList>
            <person name="Cao J."/>
            <person name="Maignien L."/>
            <person name="Shao Z."/>
            <person name="Alain K."/>
            <person name="Jebbar M."/>
        </authorList>
    </citation>
    <scope>NUCLEOTIDE SEQUENCE</scope>
    <source>
        <strain evidence="1">JCM 32048</strain>
    </source>
</reference>
<evidence type="ECO:0000313" key="1">
    <source>
        <dbReference type="EMBL" id="GJD61171.1"/>
    </source>
</evidence>
<name>A0AA37H852_9HYPH</name>
<gene>
    <name evidence="1" type="ORF">MPEAHAMD_1311</name>
</gene>
<accession>A0AA37H852</accession>
<protein>
    <submittedName>
        <fullName evidence="1">Uncharacterized protein</fullName>
    </submittedName>
</protein>